<evidence type="ECO:0000256" key="4">
    <source>
        <dbReference type="ARBA" id="ARBA00023295"/>
    </source>
</evidence>
<dbReference type="InterPro" id="IPR050727">
    <property type="entry name" value="GH43_arabinanases"/>
</dbReference>
<dbReference type="GO" id="GO:0005975">
    <property type="term" value="P:carbohydrate metabolic process"/>
    <property type="evidence" value="ECO:0007669"/>
    <property type="project" value="InterPro"/>
</dbReference>
<reference evidence="8" key="1">
    <citation type="submission" date="2020-10" db="EMBL/GenBank/DDBJ databases">
        <authorList>
            <person name="Gilroy R."/>
        </authorList>
    </citation>
    <scope>NUCLEOTIDE SEQUENCE</scope>
    <source>
        <strain evidence="8">CHK178-757</strain>
    </source>
</reference>
<evidence type="ECO:0000256" key="1">
    <source>
        <dbReference type="ARBA" id="ARBA00004834"/>
    </source>
</evidence>
<name>A0A9D1F504_9FIRM</name>
<dbReference type="Gene3D" id="2.115.10.20">
    <property type="entry name" value="Glycosyl hydrolase domain, family 43"/>
    <property type="match status" value="1"/>
</dbReference>
<gene>
    <name evidence="8" type="ORF">IAB46_06790</name>
</gene>
<evidence type="ECO:0000256" key="7">
    <source>
        <dbReference type="RuleBase" id="RU361187"/>
    </source>
</evidence>
<dbReference type="InterPro" id="IPR006710">
    <property type="entry name" value="Glyco_hydro_43"/>
</dbReference>
<accession>A0A9D1F504</accession>
<feature type="active site" description="Proton donor" evidence="5">
    <location>
        <position position="212"/>
    </location>
</feature>
<evidence type="ECO:0000256" key="6">
    <source>
        <dbReference type="PIRSR" id="PIRSR606710-2"/>
    </source>
</evidence>
<evidence type="ECO:0000313" key="8">
    <source>
        <dbReference type="EMBL" id="HIS47252.1"/>
    </source>
</evidence>
<feature type="site" description="Important for catalytic activity, responsible for pKa modulation of the active site Glu and correct orientation of both the proton donor and substrate" evidence="6">
    <location>
        <position position="154"/>
    </location>
</feature>
<evidence type="ECO:0000256" key="5">
    <source>
        <dbReference type="PIRSR" id="PIRSR606710-1"/>
    </source>
</evidence>
<dbReference type="EMBL" id="DVIT01000026">
    <property type="protein sequence ID" value="HIS47252.1"/>
    <property type="molecule type" value="Genomic_DNA"/>
</dbReference>
<dbReference type="Proteomes" id="UP000823927">
    <property type="component" value="Unassembled WGS sequence"/>
</dbReference>
<dbReference type="Pfam" id="PF04616">
    <property type="entry name" value="Glyco_hydro_43"/>
    <property type="match status" value="1"/>
</dbReference>
<comment type="similarity">
    <text evidence="2 7">Belongs to the glycosyl hydrolase 43 family.</text>
</comment>
<organism evidence="8 9">
    <name type="scientific">Candidatus Scybalocola faecigallinarum</name>
    <dbReference type="NCBI Taxonomy" id="2840941"/>
    <lineage>
        <taxon>Bacteria</taxon>
        <taxon>Bacillati</taxon>
        <taxon>Bacillota</taxon>
        <taxon>Clostridia</taxon>
        <taxon>Lachnospirales</taxon>
        <taxon>Lachnospiraceae</taxon>
        <taxon>Lachnospiraceae incertae sedis</taxon>
        <taxon>Candidatus Scybalocola (ex Gilroy et al. 2021)</taxon>
    </lineage>
</organism>
<feature type="active site" description="Proton acceptor" evidence="5">
    <location>
        <position position="22"/>
    </location>
</feature>
<proteinExistence type="inferred from homology"/>
<dbReference type="PANTHER" id="PTHR43301">
    <property type="entry name" value="ARABINAN ENDO-1,5-ALPHA-L-ARABINOSIDASE"/>
    <property type="match status" value="1"/>
</dbReference>
<protein>
    <submittedName>
        <fullName evidence="8">Family 43 glycosylhydrolase</fullName>
    </submittedName>
</protein>
<dbReference type="PANTHER" id="PTHR43301:SF3">
    <property type="entry name" value="ARABINAN ENDO-1,5-ALPHA-L-ARABINOSIDASE A-RELATED"/>
    <property type="match status" value="1"/>
</dbReference>
<dbReference type="AlphaFoldDB" id="A0A9D1F504"/>
<evidence type="ECO:0000313" key="9">
    <source>
        <dbReference type="Proteomes" id="UP000823927"/>
    </source>
</evidence>
<comment type="caution">
    <text evidence="8">The sequence shown here is derived from an EMBL/GenBank/DDBJ whole genome shotgun (WGS) entry which is preliminary data.</text>
</comment>
<dbReference type="SUPFAM" id="SSF75005">
    <property type="entry name" value="Arabinanase/levansucrase/invertase"/>
    <property type="match status" value="1"/>
</dbReference>
<sequence length="468" mass="52500">MTEILLLNDYNIRQNPGAGAHDPSMMYDPVTNKYYSYCTDVYGPALGLPDAIGIPVRSSQDLVHFRYEGTALSQNAIAQAQDNGPYPKTVNFWAPFTEYVQGEYRMYYSATRAFGSWESRIWLAVADNPLGPFENRGVVADTWGTPESSPNAIDPHILWAEGKCWLVYGSFFGGIYIKELDGKTGLSLNPDPKALGVCISRKNPYPAIDGPEGAAVTFVPETGYYYLFQSYGWLGDTYDIRVGRSKNPEGPYTDLFEKDLVEQSMGVKLAGSYCFSASAPAHGNDIPGWRWDGFRGPGHGVPFFDPVRKRWFFVHHIRDGAKANRYIEKDGRQSYKRHYLMIRPMFFADGWPVLGPEPFAGESFEPVPSKQAEGAWEMIFFDPSDNSRKLSQICQLSKDSDYFVHGCLFICSDFENHKKTVALTGITPSGVAYWGKFMYSNVQKKLKYVTNSAALIWGLHNGCIADIK</sequence>
<comment type="pathway">
    <text evidence="1">Glycan metabolism; L-arabinan degradation.</text>
</comment>
<keyword evidence="4 7" id="KW-0326">Glycosidase</keyword>
<evidence type="ECO:0000256" key="2">
    <source>
        <dbReference type="ARBA" id="ARBA00009865"/>
    </source>
</evidence>
<dbReference type="InterPro" id="IPR023296">
    <property type="entry name" value="Glyco_hydro_beta-prop_sf"/>
</dbReference>
<evidence type="ECO:0000256" key="3">
    <source>
        <dbReference type="ARBA" id="ARBA00022801"/>
    </source>
</evidence>
<reference evidence="8" key="2">
    <citation type="journal article" date="2021" name="PeerJ">
        <title>Extensive microbial diversity within the chicken gut microbiome revealed by metagenomics and culture.</title>
        <authorList>
            <person name="Gilroy R."/>
            <person name="Ravi A."/>
            <person name="Getino M."/>
            <person name="Pursley I."/>
            <person name="Horton D.L."/>
            <person name="Alikhan N.F."/>
            <person name="Baker D."/>
            <person name="Gharbi K."/>
            <person name="Hall N."/>
            <person name="Watson M."/>
            <person name="Adriaenssens E.M."/>
            <person name="Foster-Nyarko E."/>
            <person name="Jarju S."/>
            <person name="Secka A."/>
            <person name="Antonio M."/>
            <person name="Oren A."/>
            <person name="Chaudhuri R.R."/>
            <person name="La Ragione R."/>
            <person name="Hildebrand F."/>
            <person name="Pallen M.J."/>
        </authorList>
    </citation>
    <scope>NUCLEOTIDE SEQUENCE</scope>
    <source>
        <strain evidence="8">CHK178-757</strain>
    </source>
</reference>
<dbReference type="GO" id="GO:0004553">
    <property type="term" value="F:hydrolase activity, hydrolyzing O-glycosyl compounds"/>
    <property type="evidence" value="ECO:0007669"/>
    <property type="project" value="InterPro"/>
</dbReference>
<keyword evidence="3 7" id="KW-0378">Hydrolase</keyword>
<dbReference type="CDD" id="cd08998">
    <property type="entry name" value="GH43_Arb43a-like"/>
    <property type="match status" value="1"/>
</dbReference>